<organism evidence="1 2">
    <name type="scientific">Aspergillus melleus</name>
    <dbReference type="NCBI Taxonomy" id="138277"/>
    <lineage>
        <taxon>Eukaryota</taxon>
        <taxon>Fungi</taxon>
        <taxon>Dikarya</taxon>
        <taxon>Ascomycota</taxon>
        <taxon>Pezizomycotina</taxon>
        <taxon>Eurotiomycetes</taxon>
        <taxon>Eurotiomycetidae</taxon>
        <taxon>Eurotiales</taxon>
        <taxon>Aspergillaceae</taxon>
        <taxon>Aspergillus</taxon>
        <taxon>Aspergillus subgen. Circumdati</taxon>
    </lineage>
</organism>
<dbReference type="EMBL" id="JAOPJF010000032">
    <property type="protein sequence ID" value="KAK1144203.1"/>
    <property type="molecule type" value="Genomic_DNA"/>
</dbReference>
<gene>
    <name evidence="1" type="ORF">N8T08_005616</name>
</gene>
<dbReference type="Proteomes" id="UP001177260">
    <property type="component" value="Unassembled WGS sequence"/>
</dbReference>
<proteinExistence type="predicted"/>
<evidence type="ECO:0000313" key="2">
    <source>
        <dbReference type="Proteomes" id="UP001177260"/>
    </source>
</evidence>
<evidence type="ECO:0000313" key="1">
    <source>
        <dbReference type="EMBL" id="KAK1144203.1"/>
    </source>
</evidence>
<reference evidence="1 2" key="1">
    <citation type="journal article" date="2023" name="ACS Omega">
        <title>Identification of the Neoaspergillic Acid Biosynthesis Gene Cluster by Establishing an In Vitro CRISPR-Ribonucleoprotein Genetic System in Aspergillus melleus.</title>
        <authorList>
            <person name="Yuan B."/>
            <person name="Grau M.F."/>
            <person name="Murata R.M."/>
            <person name="Torok T."/>
            <person name="Venkateswaran K."/>
            <person name="Stajich J.E."/>
            <person name="Wang C.C.C."/>
        </authorList>
    </citation>
    <scope>NUCLEOTIDE SEQUENCE [LARGE SCALE GENOMIC DNA]</scope>
    <source>
        <strain evidence="1 2">IMV 1140</strain>
    </source>
</reference>
<keyword evidence="2" id="KW-1185">Reference proteome</keyword>
<accession>A0ACC3B1I3</accession>
<protein>
    <submittedName>
        <fullName evidence="1">Uncharacterized protein</fullName>
    </submittedName>
</protein>
<comment type="caution">
    <text evidence="1">The sequence shown here is derived from an EMBL/GenBank/DDBJ whole genome shotgun (WGS) entry which is preliminary data.</text>
</comment>
<name>A0ACC3B1I3_9EURO</name>
<sequence>MRELIVQGPVNPFRVTDNPCLEEREWGPILQPYLEHALTSQGRYTAEEISRHVDFFRDCVAGWLGPGPTYNHETGMMQTPFPGSLTNDHTPFELSLCWKSKQQKGRPVVRYVIDVIPSNLEPSRMAAFKTAIAVIESLEQTGINTTNGLALRTFPNIWSKVTREMIELERQAHRSTVCSRCSPSGVFVAFDLVASEAFAKFYWLFPVCLGTPDVCQGIMRTMRSCIAVERSFSTVLESWAKVQQYISRYPSVLQPRMLSIDTTRYPQWRVKVYVRCIFRDTNRYEDLEPHLTLGGAISLSASFRETCNNLWTSLTSLGLDSIPGTGPKYCLLMYDLPAVSSQKMSAKLYVMCQEIPRVDSFVSRCLHDSCPVLRDATIVKEMSQATDPTAYICEIGLAPKSRETEVSIYSNPSYSAQSTWRNRVDEDGYLKKKRRVIAPKSE</sequence>